<feature type="binding site" evidence="9">
    <location>
        <position position="314"/>
    </location>
    <ligand>
        <name>ATP</name>
        <dbReference type="ChEBI" id="CHEBI:30616"/>
    </ligand>
</feature>
<feature type="region of interest" description="Disordered" evidence="12">
    <location>
        <begin position="41"/>
        <end position="140"/>
    </location>
</feature>
<dbReference type="InterPro" id="IPR012340">
    <property type="entry name" value="NA-bd_OB-fold"/>
</dbReference>
<keyword evidence="4 9" id="KW-0347">Helicase</keyword>
<sequence length="520" mass="59107">MFEISDLKAKKLPELQEIAKELNVPKFKTMKKLDLVYQILDVQASNPKAVKETVAAEEKKEKEAGPKAAKATEQSRRTDEKADNKEAASDTTKKPPRQKKEHHRQNGHQKNQGQGRKQSQQQHQRNGHEKKSSNFDKDLKNRYKEPEFEFDSIIESEGVLDIMQDGYGFLRSSDYNYLSSPDDIYVSQSQIRLFGLKTGDTVLGNVRPPKEGEKYFPLIKVNKINGLDPQVVRDRVSFEHLTPLFPREKFNIADRQSTISTRIMDLFSPIGKGQRGMIVSQPKTGKTMLLKDIANAIAANHPEVYQIILLIDERPEEVTDMQRNVRGEVVASTFDKEATEHVRVANIVIEKAKRLVECGHDVVILLDSITRLARAYNTVQPASGKVLSGGVDANALHKPKRFFGAARNIENGGSLSIIATALTETGSKMDEVIFEEFKGTGNMELQLDRRISNRRIFPAIDLISSSTRRDDLLLDENTIQRMWILRKYLADMNPVEAMEFIEQRIKQTKNNEEFLLTMNE</sequence>
<evidence type="ECO:0000256" key="2">
    <source>
        <dbReference type="ARBA" id="ARBA00022741"/>
    </source>
</evidence>
<dbReference type="Gene3D" id="3.40.50.300">
    <property type="entry name" value="P-loop containing nucleotide triphosphate hydrolases"/>
    <property type="match status" value="1"/>
</dbReference>
<dbReference type="NCBIfam" id="NF006886">
    <property type="entry name" value="PRK09376.1"/>
    <property type="match status" value="1"/>
</dbReference>
<dbReference type="SUPFAM" id="SSF52540">
    <property type="entry name" value="P-loop containing nucleoside triphosphate hydrolases"/>
    <property type="match status" value="1"/>
</dbReference>
<evidence type="ECO:0000256" key="3">
    <source>
        <dbReference type="ARBA" id="ARBA00022801"/>
    </source>
</evidence>
<protein>
    <recommendedName>
        <fullName evidence="9 10">Transcription termination factor Rho</fullName>
        <ecNumber evidence="9 10">3.6.4.-</ecNumber>
    </recommendedName>
    <alternativeName>
        <fullName evidence="9">ATP-dependent helicase Rho</fullName>
    </alternativeName>
</protein>
<feature type="binding site" evidence="9">
    <location>
        <begin position="271"/>
        <end position="276"/>
    </location>
    <ligand>
        <name>ATP</name>
        <dbReference type="ChEBI" id="CHEBI:30616"/>
    </ligand>
</feature>
<dbReference type="GO" id="GO:0003723">
    <property type="term" value="F:RNA binding"/>
    <property type="evidence" value="ECO:0007669"/>
    <property type="project" value="UniProtKB-UniRule"/>
</dbReference>
<dbReference type="Gene3D" id="2.40.50.140">
    <property type="entry name" value="Nucleic acid-binding proteins"/>
    <property type="match status" value="1"/>
</dbReference>
<organism evidence="14 15">
    <name type="scientific">Flagellimonas lutaonensis</name>
    <dbReference type="NCBI Taxonomy" id="516051"/>
    <lineage>
        <taxon>Bacteria</taxon>
        <taxon>Pseudomonadati</taxon>
        <taxon>Bacteroidota</taxon>
        <taxon>Flavobacteriia</taxon>
        <taxon>Flavobacteriales</taxon>
        <taxon>Flavobacteriaceae</taxon>
        <taxon>Flagellimonas</taxon>
    </lineage>
</organism>
<dbReference type="Gene3D" id="1.10.720.10">
    <property type="match status" value="1"/>
</dbReference>
<evidence type="ECO:0000256" key="1">
    <source>
        <dbReference type="ARBA" id="ARBA00022472"/>
    </source>
</evidence>
<dbReference type="OrthoDB" id="9805197at2"/>
<dbReference type="EC" id="3.6.4.-" evidence="9 10"/>
<feature type="compositionally biased region" description="Low complexity" evidence="12">
    <location>
        <begin position="109"/>
        <end position="124"/>
    </location>
</feature>
<gene>
    <name evidence="9" type="primary">rho</name>
    <name evidence="14" type="ORF">VC82_652</name>
</gene>
<evidence type="ECO:0000259" key="13">
    <source>
        <dbReference type="PROSITE" id="PS51856"/>
    </source>
</evidence>
<dbReference type="InterPro" id="IPR003593">
    <property type="entry name" value="AAA+_ATPase"/>
</dbReference>
<dbReference type="SMART" id="SM00357">
    <property type="entry name" value="CSP"/>
    <property type="match status" value="1"/>
</dbReference>
<keyword evidence="1 9" id="KW-0806">Transcription termination</keyword>
<dbReference type="AlphaFoldDB" id="A0A0D5YR02"/>
<dbReference type="InterPro" id="IPR027417">
    <property type="entry name" value="P-loop_NTPase"/>
</dbReference>
<comment type="function">
    <text evidence="9">Facilitates transcription termination by a mechanism that involves Rho binding to the nascent RNA, activation of Rho's RNA-dependent ATPase activity, and release of the mRNA from the DNA template.</text>
</comment>
<feature type="binding site" evidence="9">
    <location>
        <begin position="283"/>
        <end position="288"/>
    </location>
    <ligand>
        <name>ATP</name>
        <dbReference type="ChEBI" id="CHEBI:30616"/>
    </ligand>
</feature>
<keyword evidence="5 9" id="KW-0067">ATP-binding</keyword>
<dbReference type="CDD" id="cd04459">
    <property type="entry name" value="Rho_CSD"/>
    <property type="match status" value="1"/>
</dbReference>
<evidence type="ECO:0000256" key="11">
    <source>
        <dbReference type="PROSITE-ProRule" id="PRU01203"/>
    </source>
</evidence>
<dbReference type="GO" id="GO:0016787">
    <property type="term" value="F:hydrolase activity"/>
    <property type="evidence" value="ECO:0007669"/>
    <property type="project" value="UniProtKB-KW"/>
</dbReference>
<dbReference type="InterPro" id="IPR000194">
    <property type="entry name" value="ATPase_F1/V1/A1_a/bsu_nucl-bd"/>
</dbReference>
<dbReference type="GO" id="GO:0004386">
    <property type="term" value="F:helicase activity"/>
    <property type="evidence" value="ECO:0007669"/>
    <property type="project" value="UniProtKB-UniRule"/>
</dbReference>
<dbReference type="KEGG" id="mlt:VC82_652"/>
<feature type="compositionally biased region" description="Basic and acidic residues" evidence="12">
    <location>
        <begin position="126"/>
        <end position="140"/>
    </location>
</feature>
<dbReference type="InterPro" id="IPR011129">
    <property type="entry name" value="CSD"/>
</dbReference>
<reference evidence="14 15" key="1">
    <citation type="submission" date="2015-03" db="EMBL/GenBank/DDBJ databases">
        <title>Complete genome sequence of Muricauda lutaonensis CC-HSB-11T, isolated from a coastal hot spring.</title>
        <authorList>
            <person name="Kim K.M."/>
        </authorList>
    </citation>
    <scope>NUCLEOTIDE SEQUENCE [LARGE SCALE GENOMIC DNA]</scope>
    <source>
        <strain evidence="14 15">CC-HSB-11</strain>
    </source>
</reference>
<feature type="domain" description="Rho RNA-BD" evidence="13">
    <location>
        <begin position="153"/>
        <end position="228"/>
    </location>
</feature>
<keyword evidence="8 9" id="KW-0804">Transcription</keyword>
<dbReference type="GO" id="GO:0008186">
    <property type="term" value="F:ATP-dependent activity, acting on RNA"/>
    <property type="evidence" value="ECO:0007669"/>
    <property type="project" value="UniProtKB-UniRule"/>
</dbReference>
<dbReference type="GO" id="GO:0006353">
    <property type="term" value="P:DNA-templated transcription termination"/>
    <property type="evidence" value="ECO:0007669"/>
    <property type="project" value="UniProtKB-UniRule"/>
</dbReference>
<dbReference type="Pfam" id="PF07498">
    <property type="entry name" value="Rho_N"/>
    <property type="match status" value="1"/>
</dbReference>
<dbReference type="RefSeq" id="WP_045801093.1">
    <property type="nucleotide sequence ID" value="NZ_CP011071.1"/>
</dbReference>
<dbReference type="SMART" id="SM00382">
    <property type="entry name" value="AAA"/>
    <property type="match status" value="1"/>
</dbReference>
<evidence type="ECO:0000313" key="15">
    <source>
        <dbReference type="Proteomes" id="UP000032726"/>
    </source>
</evidence>
<evidence type="ECO:0000256" key="6">
    <source>
        <dbReference type="ARBA" id="ARBA00022884"/>
    </source>
</evidence>
<dbReference type="InterPro" id="IPR041703">
    <property type="entry name" value="Rho_factor_ATP-bd"/>
</dbReference>
<dbReference type="PATRIC" id="fig|516051.4.peg.679"/>
<evidence type="ECO:0000256" key="5">
    <source>
        <dbReference type="ARBA" id="ARBA00022840"/>
    </source>
</evidence>
<feature type="compositionally biased region" description="Basic residues" evidence="12">
    <location>
        <begin position="94"/>
        <end position="107"/>
    </location>
</feature>
<dbReference type="GO" id="GO:0005829">
    <property type="term" value="C:cytosol"/>
    <property type="evidence" value="ECO:0007669"/>
    <property type="project" value="UniProtKB-ARBA"/>
</dbReference>
<dbReference type="PANTHER" id="PTHR46425:SF1">
    <property type="entry name" value="TRANSCRIPTION TERMINATION FACTOR RHO"/>
    <property type="match status" value="1"/>
</dbReference>
<dbReference type="HAMAP" id="MF_01884">
    <property type="entry name" value="Rho"/>
    <property type="match status" value="1"/>
</dbReference>
<keyword evidence="3 9" id="KW-0378">Hydrolase</keyword>
<evidence type="ECO:0000256" key="4">
    <source>
        <dbReference type="ARBA" id="ARBA00022806"/>
    </source>
</evidence>
<name>A0A0D5YR02_9FLAO</name>
<dbReference type="PROSITE" id="PS51856">
    <property type="entry name" value="RHO_RNA_BD"/>
    <property type="match status" value="1"/>
</dbReference>
<dbReference type="SMART" id="SM00959">
    <property type="entry name" value="Rho_N"/>
    <property type="match status" value="1"/>
</dbReference>
<dbReference type="InterPro" id="IPR004665">
    <property type="entry name" value="Term_rho"/>
</dbReference>
<feature type="compositionally biased region" description="Basic and acidic residues" evidence="12">
    <location>
        <begin position="73"/>
        <end position="93"/>
    </location>
</feature>
<evidence type="ECO:0000256" key="9">
    <source>
        <dbReference type="HAMAP-Rule" id="MF_01884"/>
    </source>
</evidence>
<dbReference type="Pfam" id="PF00006">
    <property type="entry name" value="ATP-synt_ab"/>
    <property type="match status" value="1"/>
</dbReference>
<dbReference type="PANTHER" id="PTHR46425">
    <property type="entry name" value="TRANSCRIPTION TERMINATION FACTOR RHO"/>
    <property type="match status" value="1"/>
</dbReference>
<evidence type="ECO:0000256" key="7">
    <source>
        <dbReference type="ARBA" id="ARBA00023015"/>
    </source>
</evidence>
<dbReference type="NCBIfam" id="TIGR00767">
    <property type="entry name" value="rho"/>
    <property type="match status" value="1"/>
</dbReference>
<dbReference type="Proteomes" id="UP000032726">
    <property type="component" value="Chromosome"/>
</dbReference>
<dbReference type="GO" id="GO:0005524">
    <property type="term" value="F:ATP binding"/>
    <property type="evidence" value="ECO:0007669"/>
    <property type="project" value="UniProtKB-UniRule"/>
</dbReference>
<keyword evidence="15" id="KW-1185">Reference proteome</keyword>
<evidence type="ECO:0000256" key="8">
    <source>
        <dbReference type="ARBA" id="ARBA00023163"/>
    </source>
</evidence>
<dbReference type="InterPro" id="IPR036269">
    <property type="entry name" value="Rho_N_sf"/>
</dbReference>
<comment type="subunit">
    <text evidence="9">Homohexamer. The homohexamer assembles into an open ring structure.</text>
</comment>
<dbReference type="InterPro" id="IPR011112">
    <property type="entry name" value="Rho-like_N"/>
</dbReference>
<dbReference type="SUPFAM" id="SSF68912">
    <property type="entry name" value="Rho N-terminal domain-like"/>
    <property type="match status" value="1"/>
</dbReference>
<keyword evidence="7 9" id="KW-0805">Transcription regulation</keyword>
<proteinExistence type="inferred from homology"/>
<dbReference type="EMBL" id="CP011071">
    <property type="protein sequence ID" value="AKA34318.1"/>
    <property type="molecule type" value="Genomic_DNA"/>
</dbReference>
<evidence type="ECO:0000313" key="14">
    <source>
        <dbReference type="EMBL" id="AKA34318.1"/>
    </source>
</evidence>
<comment type="caution">
    <text evidence="9">Lacks conserved residue(s) required for the propagation of feature annotation.</text>
</comment>
<dbReference type="HOGENOM" id="CLU_016377_1_2_10"/>
<accession>A0A0D5YR02</accession>
<evidence type="ECO:0000256" key="10">
    <source>
        <dbReference type="NCBIfam" id="TIGR00767"/>
    </source>
</evidence>
<evidence type="ECO:0000256" key="12">
    <source>
        <dbReference type="SAM" id="MobiDB-lite"/>
    </source>
</evidence>
<dbReference type="InterPro" id="IPR011113">
    <property type="entry name" value="Rho_RNA-bd"/>
</dbReference>
<dbReference type="CDD" id="cd01128">
    <property type="entry name" value="rho_factor_C"/>
    <property type="match status" value="1"/>
</dbReference>
<feature type="compositionally biased region" description="Basic and acidic residues" evidence="12">
    <location>
        <begin position="49"/>
        <end position="65"/>
    </location>
</feature>
<dbReference type="SUPFAM" id="SSF50249">
    <property type="entry name" value="Nucleic acid-binding proteins"/>
    <property type="match status" value="1"/>
</dbReference>
<dbReference type="Pfam" id="PF07497">
    <property type="entry name" value="Rho_RNA_bind"/>
    <property type="match status" value="1"/>
</dbReference>
<comment type="similarity">
    <text evidence="9 11">Belongs to the Rho family.</text>
</comment>
<keyword evidence="2 9" id="KW-0547">Nucleotide-binding</keyword>
<dbReference type="STRING" id="516051.VC82_652"/>
<keyword evidence="6 9" id="KW-0694">RNA-binding</keyword>